<evidence type="ECO:0000256" key="1">
    <source>
        <dbReference type="SAM" id="Phobius"/>
    </source>
</evidence>
<dbReference type="AlphaFoldDB" id="A0A1I1SJZ9"/>
<feature type="transmembrane region" description="Helical" evidence="1">
    <location>
        <begin position="6"/>
        <end position="24"/>
    </location>
</feature>
<keyword evidence="1" id="KW-0472">Membrane</keyword>
<dbReference type="EMBL" id="FOMN01000004">
    <property type="protein sequence ID" value="SFD46815.1"/>
    <property type="molecule type" value="Genomic_DNA"/>
</dbReference>
<dbReference type="Proteomes" id="UP000199599">
    <property type="component" value="Unassembled WGS sequence"/>
</dbReference>
<evidence type="ECO:0000313" key="3">
    <source>
        <dbReference type="Proteomes" id="UP000199599"/>
    </source>
</evidence>
<name>A0A1I1SJZ9_9LACO</name>
<keyword evidence="1" id="KW-1133">Transmembrane helix</keyword>
<evidence type="ECO:0000313" key="2">
    <source>
        <dbReference type="EMBL" id="SFD46815.1"/>
    </source>
</evidence>
<sequence>MMCENLFFKILWVIVYGITAYFTFTDKMMMAMYWMAGGMFAQAVVDLVYHFWTKNKKC</sequence>
<reference evidence="3" key="1">
    <citation type="submission" date="2016-10" db="EMBL/GenBank/DDBJ databases">
        <authorList>
            <person name="Varghese N."/>
            <person name="Submissions S."/>
        </authorList>
    </citation>
    <scope>NUCLEOTIDE SEQUENCE [LARGE SCALE GENOMIC DNA]</scope>
    <source>
        <strain evidence="3">R-53102</strain>
    </source>
</reference>
<gene>
    <name evidence="2" type="ORF">SAMN04487792_1003</name>
</gene>
<accession>A0A1I1SJZ9</accession>
<dbReference type="RefSeq" id="WP_165777851.1">
    <property type="nucleotide sequence ID" value="NZ_CBCRVU010000001.1"/>
</dbReference>
<organism evidence="2 3">
    <name type="scientific">Lactobacillus bombicola</name>
    <dbReference type="NCBI Taxonomy" id="1505723"/>
    <lineage>
        <taxon>Bacteria</taxon>
        <taxon>Bacillati</taxon>
        <taxon>Bacillota</taxon>
        <taxon>Bacilli</taxon>
        <taxon>Lactobacillales</taxon>
        <taxon>Lactobacillaceae</taxon>
        <taxon>Lactobacillus</taxon>
    </lineage>
</organism>
<feature type="transmembrane region" description="Helical" evidence="1">
    <location>
        <begin position="31"/>
        <end position="52"/>
    </location>
</feature>
<protein>
    <submittedName>
        <fullName evidence="2">Uncharacterized protein</fullName>
    </submittedName>
</protein>
<proteinExistence type="predicted"/>
<keyword evidence="1" id="KW-0812">Transmembrane</keyword>